<evidence type="ECO:0000313" key="2">
    <source>
        <dbReference type="Proteomes" id="UP000824782"/>
    </source>
</evidence>
<keyword evidence="2" id="KW-1185">Reference proteome</keyword>
<evidence type="ECO:0008006" key="3">
    <source>
        <dbReference type="Google" id="ProtNLM"/>
    </source>
</evidence>
<reference evidence="1" key="1">
    <citation type="thesis" date="2020" institute="ProQuest LLC" country="789 East Eisenhower Parkway, Ann Arbor, MI, USA">
        <title>Comparative Genomics and Chromosome Evolution.</title>
        <authorList>
            <person name="Mudd A.B."/>
        </authorList>
    </citation>
    <scope>NUCLEOTIDE SEQUENCE</scope>
    <source>
        <strain evidence="1">237g6f4</strain>
        <tissue evidence="1">Blood</tissue>
    </source>
</reference>
<gene>
    <name evidence="1" type="ORF">GDO81_001103</name>
</gene>
<dbReference type="PANTHER" id="PTHR31635:SF196">
    <property type="entry name" value="REVERSE TRANSCRIPTASE DOMAIN-CONTAINING PROTEIN-RELATED"/>
    <property type="match status" value="1"/>
</dbReference>
<evidence type="ECO:0000313" key="1">
    <source>
        <dbReference type="EMBL" id="KAG8594161.1"/>
    </source>
</evidence>
<name>A0AAV7DAC5_ENGPU</name>
<dbReference type="EMBL" id="WNYA01000001">
    <property type="protein sequence ID" value="KAG8594161.1"/>
    <property type="molecule type" value="Genomic_DNA"/>
</dbReference>
<comment type="caution">
    <text evidence="1">The sequence shown here is derived from an EMBL/GenBank/DDBJ whole genome shotgun (WGS) entry which is preliminary data.</text>
</comment>
<sequence length="204" mass="24500">MTYLGIIVCRNLNDYITLKIKPLIQNIRQKLLVWKKMNLSMAARLVMFKMIILPQVLFNFQNSPVVIPNKYRNILNTLLRKFLWNRKRARISLVKLYPQLNKGGLALRDFQSYFLAAQWQNMIDHDILMLIHILKENYEYLNVYNIWSLLETGIFSKKEVKAQYPMFGLIHWVWEKTNGLTHLRWLNRPQKICCIYHLSNIHHT</sequence>
<protein>
    <recommendedName>
        <fullName evidence="3">Reverse transcriptase</fullName>
    </recommendedName>
</protein>
<proteinExistence type="predicted"/>
<dbReference type="PANTHER" id="PTHR31635">
    <property type="entry name" value="REVERSE TRANSCRIPTASE DOMAIN-CONTAINING PROTEIN-RELATED"/>
    <property type="match status" value="1"/>
</dbReference>
<dbReference type="Proteomes" id="UP000824782">
    <property type="component" value="Unassembled WGS sequence"/>
</dbReference>
<organism evidence="1 2">
    <name type="scientific">Engystomops pustulosus</name>
    <name type="common">Tungara frog</name>
    <name type="synonym">Physalaemus pustulosus</name>
    <dbReference type="NCBI Taxonomy" id="76066"/>
    <lineage>
        <taxon>Eukaryota</taxon>
        <taxon>Metazoa</taxon>
        <taxon>Chordata</taxon>
        <taxon>Craniata</taxon>
        <taxon>Vertebrata</taxon>
        <taxon>Euteleostomi</taxon>
        <taxon>Amphibia</taxon>
        <taxon>Batrachia</taxon>
        <taxon>Anura</taxon>
        <taxon>Neobatrachia</taxon>
        <taxon>Hyloidea</taxon>
        <taxon>Leptodactylidae</taxon>
        <taxon>Leiuperinae</taxon>
        <taxon>Engystomops</taxon>
    </lineage>
</organism>
<accession>A0AAV7DAC5</accession>
<dbReference type="AlphaFoldDB" id="A0AAV7DAC5"/>